<dbReference type="Gene3D" id="3.90.550.10">
    <property type="entry name" value="Spore Coat Polysaccharide Biosynthesis Protein SpsA, Chain A"/>
    <property type="match status" value="1"/>
</dbReference>
<dbReference type="InterPro" id="IPR050256">
    <property type="entry name" value="Glycosyltransferase_2"/>
</dbReference>
<keyword evidence="3 9" id="KW-0808">Transferase</keyword>
<dbReference type="Proteomes" id="UP000323164">
    <property type="component" value="Unassembled WGS sequence"/>
</dbReference>
<dbReference type="PANTHER" id="PTHR48090">
    <property type="entry name" value="UNDECAPRENYL-PHOSPHATE 4-DEOXY-4-FORMAMIDO-L-ARABINOSE TRANSFERASE-RELATED"/>
    <property type="match status" value="1"/>
</dbReference>
<evidence type="ECO:0000313" key="9">
    <source>
        <dbReference type="EMBL" id="TZF91187.1"/>
    </source>
</evidence>
<gene>
    <name evidence="9" type="ORF">FW784_02550</name>
</gene>
<keyword evidence="5 7" id="KW-1133">Transmembrane helix</keyword>
<evidence type="ECO:0000256" key="6">
    <source>
        <dbReference type="ARBA" id="ARBA00023136"/>
    </source>
</evidence>
<feature type="transmembrane region" description="Helical" evidence="7">
    <location>
        <begin position="242"/>
        <end position="263"/>
    </location>
</feature>
<keyword evidence="4 7" id="KW-0812">Transmembrane</keyword>
<protein>
    <submittedName>
        <fullName evidence="9">Glycosyltransferase family 2 protein</fullName>
    </submittedName>
</protein>
<keyword evidence="2" id="KW-0328">Glycosyltransferase</keyword>
<dbReference type="SUPFAM" id="SSF53448">
    <property type="entry name" value="Nucleotide-diphospho-sugar transferases"/>
    <property type="match status" value="1"/>
</dbReference>
<evidence type="ECO:0000256" key="4">
    <source>
        <dbReference type="ARBA" id="ARBA00022692"/>
    </source>
</evidence>
<evidence type="ECO:0000256" key="3">
    <source>
        <dbReference type="ARBA" id="ARBA00022679"/>
    </source>
</evidence>
<dbReference type="Pfam" id="PF00535">
    <property type="entry name" value="Glycos_transf_2"/>
    <property type="match status" value="1"/>
</dbReference>
<dbReference type="GO" id="GO:0016757">
    <property type="term" value="F:glycosyltransferase activity"/>
    <property type="evidence" value="ECO:0007669"/>
    <property type="project" value="UniProtKB-KW"/>
</dbReference>
<comment type="caution">
    <text evidence="9">The sequence shown here is derived from an EMBL/GenBank/DDBJ whole genome shotgun (WGS) entry which is preliminary data.</text>
</comment>
<evidence type="ECO:0000256" key="2">
    <source>
        <dbReference type="ARBA" id="ARBA00022676"/>
    </source>
</evidence>
<dbReference type="AlphaFoldDB" id="A0A5D8Z958"/>
<dbReference type="CDD" id="cd04187">
    <property type="entry name" value="DPM1_like_bac"/>
    <property type="match status" value="1"/>
</dbReference>
<reference evidence="9 10" key="1">
    <citation type="submission" date="2019-08" db="EMBL/GenBank/DDBJ databases">
        <title>Draft genome sequence of Lysobacter sp. UKS-15.</title>
        <authorList>
            <person name="Im W.-T."/>
        </authorList>
    </citation>
    <scope>NUCLEOTIDE SEQUENCE [LARGE SCALE GENOMIC DNA]</scope>
    <source>
        <strain evidence="9 10">UKS-15</strain>
    </source>
</reference>
<evidence type="ECO:0000256" key="5">
    <source>
        <dbReference type="ARBA" id="ARBA00022989"/>
    </source>
</evidence>
<sequence length="322" mass="35567">MNGFHLPPRGDAQLDLLSVVVPVYGCEGCLEELTERLRRALHTQAVSLEIILVDDASPDRAWDRIREIAARFPDVRGLRLSRNFGQHYAISAGIEAARGDAVVVLDCDLQDPPEEIPALLDVWRTTGADVVMAARSQRQDTAFKRGTSYVFARMLSRLTGIDHDHRTANFGVYSRRAIDAVNSMPESDRCFPLMVKWMGLPTVLAPVRHAERSEGRSSYTLRRLLQLAMNIVLSYSDKPLRLVVRAGILLAAFSVAFAGWSIYRYVAGDIAVAGFTSIIASIWFLGGATVFSIGVTGLYLGRLFNASKGRPAYIVREDTAQP</sequence>
<keyword evidence="6 7" id="KW-0472">Membrane</keyword>
<keyword evidence="10" id="KW-1185">Reference proteome</keyword>
<dbReference type="EMBL" id="VTRV01000015">
    <property type="protein sequence ID" value="TZF91187.1"/>
    <property type="molecule type" value="Genomic_DNA"/>
</dbReference>
<evidence type="ECO:0000256" key="7">
    <source>
        <dbReference type="SAM" id="Phobius"/>
    </source>
</evidence>
<organism evidence="9 10">
    <name type="scientific">Cognatilysobacter lacus</name>
    <dbReference type="NCBI Taxonomy" id="1643323"/>
    <lineage>
        <taxon>Bacteria</taxon>
        <taxon>Pseudomonadati</taxon>
        <taxon>Pseudomonadota</taxon>
        <taxon>Gammaproteobacteria</taxon>
        <taxon>Lysobacterales</taxon>
        <taxon>Lysobacteraceae</taxon>
        <taxon>Cognatilysobacter</taxon>
    </lineage>
</organism>
<dbReference type="InterPro" id="IPR001173">
    <property type="entry name" value="Glyco_trans_2-like"/>
</dbReference>
<evidence type="ECO:0000313" key="10">
    <source>
        <dbReference type="Proteomes" id="UP000323164"/>
    </source>
</evidence>
<name>A0A5D8Z958_9GAMM</name>
<dbReference type="RefSeq" id="WP_149351793.1">
    <property type="nucleotide sequence ID" value="NZ_VTRV01000015.1"/>
</dbReference>
<proteinExistence type="predicted"/>
<evidence type="ECO:0000256" key="1">
    <source>
        <dbReference type="ARBA" id="ARBA00004141"/>
    </source>
</evidence>
<comment type="subcellular location">
    <subcellularLocation>
        <location evidence="1">Membrane</location>
        <topology evidence="1">Multi-pass membrane protein</topology>
    </subcellularLocation>
</comment>
<evidence type="ECO:0000259" key="8">
    <source>
        <dbReference type="Pfam" id="PF00535"/>
    </source>
</evidence>
<dbReference type="OrthoDB" id="9811884at2"/>
<dbReference type="InterPro" id="IPR029044">
    <property type="entry name" value="Nucleotide-diphossugar_trans"/>
</dbReference>
<dbReference type="GO" id="GO:0005886">
    <property type="term" value="C:plasma membrane"/>
    <property type="evidence" value="ECO:0007669"/>
    <property type="project" value="TreeGrafter"/>
</dbReference>
<feature type="transmembrane region" description="Helical" evidence="7">
    <location>
        <begin position="275"/>
        <end position="300"/>
    </location>
</feature>
<feature type="domain" description="Glycosyltransferase 2-like" evidence="8">
    <location>
        <begin position="18"/>
        <end position="179"/>
    </location>
</feature>
<accession>A0A5D8Z958</accession>
<dbReference type="PANTHER" id="PTHR48090:SF1">
    <property type="entry name" value="PROPHAGE BACTOPRENOL GLUCOSYL TRANSFERASE HOMOLOG"/>
    <property type="match status" value="1"/>
</dbReference>